<name>A0A653KVZ0_AERVE</name>
<protein>
    <submittedName>
        <fullName evidence="1">Uncharacterized protein</fullName>
    </submittedName>
</protein>
<evidence type="ECO:0000313" key="1">
    <source>
        <dbReference type="EMBL" id="VXA83230.1"/>
    </source>
</evidence>
<proteinExistence type="predicted"/>
<dbReference type="EMBL" id="CABWLC010000007">
    <property type="protein sequence ID" value="VXA83230.1"/>
    <property type="molecule type" value="Genomic_DNA"/>
</dbReference>
<sequence length="87" mass="9572">MIWETTPTIIDDVPVPFTLRASLLILSAFINSNKVSSPPSLLLKMRQKTLRIPNGLIGVEGVDKTRIRRTCGRGSTCYVALLSTCEP</sequence>
<gene>
    <name evidence="1" type="ORF">AERO8C_150073</name>
</gene>
<accession>A0A653KVZ0</accession>
<organism evidence="1 2">
    <name type="scientific">Aeromonas veronii</name>
    <dbReference type="NCBI Taxonomy" id="654"/>
    <lineage>
        <taxon>Bacteria</taxon>
        <taxon>Pseudomonadati</taxon>
        <taxon>Pseudomonadota</taxon>
        <taxon>Gammaproteobacteria</taxon>
        <taxon>Aeromonadales</taxon>
        <taxon>Aeromonadaceae</taxon>
        <taxon>Aeromonas</taxon>
    </lineage>
</organism>
<dbReference type="Proteomes" id="UP000439123">
    <property type="component" value="Unassembled WGS sequence"/>
</dbReference>
<evidence type="ECO:0000313" key="2">
    <source>
        <dbReference type="Proteomes" id="UP000439123"/>
    </source>
</evidence>
<dbReference type="AlphaFoldDB" id="A0A653KVZ0"/>
<reference evidence="1 2" key="1">
    <citation type="submission" date="2019-10" db="EMBL/GenBank/DDBJ databases">
        <authorList>
            <person name="Karimi E."/>
        </authorList>
    </citation>
    <scope>NUCLEOTIDE SEQUENCE [LARGE SCALE GENOMIC DNA]</scope>
    <source>
        <strain evidence="1">Aeromonas sp. 8C</strain>
    </source>
</reference>